<protein>
    <recommendedName>
        <fullName evidence="10">Branched-chain-amino-acid aminotransferase</fullName>
        <ecNumber evidence="10">2.6.1.42</ecNumber>
    </recommendedName>
</protein>
<evidence type="ECO:0000256" key="2">
    <source>
        <dbReference type="ARBA" id="ARBA00009320"/>
    </source>
</evidence>
<comment type="catalytic activity">
    <reaction evidence="10">
        <text>L-valine + 2-oxoglutarate = 3-methyl-2-oxobutanoate + L-glutamate</text>
        <dbReference type="Rhea" id="RHEA:24813"/>
        <dbReference type="ChEBI" id="CHEBI:11851"/>
        <dbReference type="ChEBI" id="CHEBI:16810"/>
        <dbReference type="ChEBI" id="CHEBI:29985"/>
        <dbReference type="ChEBI" id="CHEBI:57762"/>
        <dbReference type="EC" id="2.6.1.42"/>
    </reaction>
</comment>
<evidence type="ECO:0000256" key="6">
    <source>
        <dbReference type="ARBA" id="ARBA00022898"/>
    </source>
</evidence>
<comment type="similarity">
    <text evidence="2 8">Belongs to the class-IV pyridoxal-phosphate-dependent aminotransferase family.</text>
</comment>
<dbReference type="Gene3D" id="3.20.10.10">
    <property type="entry name" value="D-amino Acid Aminotransferase, subunit A, domain 2"/>
    <property type="match status" value="1"/>
</dbReference>
<keyword evidence="4 10" id="KW-0028">Amino-acid biosynthesis</keyword>
<evidence type="ECO:0000256" key="8">
    <source>
        <dbReference type="RuleBase" id="RU004106"/>
    </source>
</evidence>
<dbReference type="FunCoup" id="A0A482WJ89">
    <property type="interactions" value="718"/>
</dbReference>
<dbReference type="InterPro" id="IPR018300">
    <property type="entry name" value="Aminotrans_IV_CS"/>
</dbReference>
<sequence>MVQYSGIARRLLSSTLIAEINGNFLSISTSTMTQSRHQSSSSLKLKDSFKPTLGIGASESALLYVILSPVASYFGPSFKPVSLMADPQFIRAWPGGCGDRKMGSNYAPTIHIGSIAQQKGFDQVLWLYGEDQQVTEAGTMNLFFLIINDDGEKELITPPLNGLILPGITRISIIQLMEQWNEIKVNQRKITMSEVCRLNSENRVLEMFGAGTAVVICPVDVIGYQDSCIELPTMRDQQSSLWFKLLTTLTGIQYGRVIHPWGRPIDE</sequence>
<dbReference type="EMBL" id="QKKF02033630">
    <property type="protein sequence ID" value="RZF33585.1"/>
    <property type="molecule type" value="Genomic_DNA"/>
</dbReference>
<dbReference type="InParanoid" id="A0A482WJ89"/>
<reference evidence="11 12" key="1">
    <citation type="journal article" date="2017" name="Gigascience">
        <title>Genome sequence of the small brown planthopper, Laodelphax striatellus.</title>
        <authorList>
            <person name="Zhu J."/>
            <person name="Jiang F."/>
            <person name="Wang X."/>
            <person name="Yang P."/>
            <person name="Bao Y."/>
            <person name="Zhao W."/>
            <person name="Wang W."/>
            <person name="Lu H."/>
            <person name="Wang Q."/>
            <person name="Cui N."/>
            <person name="Li J."/>
            <person name="Chen X."/>
            <person name="Luo L."/>
            <person name="Yu J."/>
            <person name="Kang L."/>
            <person name="Cui F."/>
        </authorList>
    </citation>
    <scope>NUCLEOTIDE SEQUENCE [LARGE SCALE GENOMIC DNA]</scope>
    <source>
        <strain evidence="11">Lst14</strain>
    </source>
</reference>
<dbReference type="Pfam" id="PF01063">
    <property type="entry name" value="Aminotran_4"/>
    <property type="match status" value="1"/>
</dbReference>
<evidence type="ECO:0000256" key="4">
    <source>
        <dbReference type="ARBA" id="ARBA00022605"/>
    </source>
</evidence>
<dbReference type="PANTHER" id="PTHR11825">
    <property type="entry name" value="SUBGROUP IIII AMINOTRANSFERASE"/>
    <property type="match status" value="1"/>
</dbReference>
<evidence type="ECO:0000256" key="7">
    <source>
        <dbReference type="ARBA" id="ARBA00023304"/>
    </source>
</evidence>
<name>A0A482WJ89_LAOST</name>
<gene>
    <name evidence="11" type="ORF">LSTR_LSTR007708</name>
</gene>
<keyword evidence="3 10" id="KW-0032">Aminotransferase</keyword>
<dbReference type="SUPFAM" id="SSF56752">
    <property type="entry name" value="D-aminoacid aminotransferase-like PLP-dependent enzymes"/>
    <property type="match status" value="1"/>
</dbReference>
<dbReference type="GO" id="GO:0009098">
    <property type="term" value="P:L-leucine biosynthetic process"/>
    <property type="evidence" value="ECO:0007669"/>
    <property type="project" value="TreeGrafter"/>
</dbReference>
<dbReference type="InterPro" id="IPR001544">
    <property type="entry name" value="Aminotrans_IV"/>
</dbReference>
<keyword evidence="7 10" id="KW-0100">Branched-chain amino acid biosynthesis</keyword>
<dbReference type="EC" id="2.6.1.42" evidence="10"/>
<evidence type="ECO:0000313" key="12">
    <source>
        <dbReference type="Proteomes" id="UP000291343"/>
    </source>
</evidence>
<dbReference type="STRING" id="195883.A0A482WJ89"/>
<accession>A0A482WJ89</accession>
<comment type="cofactor">
    <cofactor evidence="1 9">
        <name>pyridoxal 5'-phosphate</name>
        <dbReference type="ChEBI" id="CHEBI:597326"/>
    </cofactor>
</comment>
<dbReference type="Proteomes" id="UP000291343">
    <property type="component" value="Unassembled WGS sequence"/>
</dbReference>
<dbReference type="SMR" id="A0A482WJ89"/>
<dbReference type="PANTHER" id="PTHR11825:SF44">
    <property type="entry name" value="BRANCHED-CHAIN-AMINO-ACID AMINOTRANSFERASE"/>
    <property type="match status" value="1"/>
</dbReference>
<dbReference type="AlphaFoldDB" id="A0A482WJ89"/>
<keyword evidence="6 9" id="KW-0663">Pyridoxal phosphate</keyword>
<evidence type="ECO:0000256" key="9">
    <source>
        <dbReference type="RuleBase" id="RU004516"/>
    </source>
</evidence>
<keyword evidence="5 10" id="KW-0808">Transferase</keyword>
<comment type="catalytic activity">
    <reaction evidence="10">
        <text>L-isoleucine + 2-oxoglutarate = (S)-3-methyl-2-oxopentanoate + L-glutamate</text>
        <dbReference type="Rhea" id="RHEA:24801"/>
        <dbReference type="ChEBI" id="CHEBI:16810"/>
        <dbReference type="ChEBI" id="CHEBI:29985"/>
        <dbReference type="ChEBI" id="CHEBI:35146"/>
        <dbReference type="ChEBI" id="CHEBI:58045"/>
        <dbReference type="EC" id="2.6.1.42"/>
    </reaction>
</comment>
<comment type="catalytic activity">
    <reaction evidence="10">
        <text>L-leucine + 2-oxoglutarate = 4-methyl-2-oxopentanoate + L-glutamate</text>
        <dbReference type="Rhea" id="RHEA:18321"/>
        <dbReference type="ChEBI" id="CHEBI:16810"/>
        <dbReference type="ChEBI" id="CHEBI:17865"/>
        <dbReference type="ChEBI" id="CHEBI:29985"/>
        <dbReference type="ChEBI" id="CHEBI:57427"/>
        <dbReference type="EC" id="2.6.1.42"/>
    </reaction>
</comment>
<evidence type="ECO:0000313" key="11">
    <source>
        <dbReference type="EMBL" id="RZF33585.1"/>
    </source>
</evidence>
<evidence type="ECO:0000256" key="3">
    <source>
        <dbReference type="ARBA" id="ARBA00022576"/>
    </source>
</evidence>
<dbReference type="InterPro" id="IPR005786">
    <property type="entry name" value="B_amino_transII"/>
</dbReference>
<dbReference type="InterPro" id="IPR036038">
    <property type="entry name" value="Aminotransferase-like"/>
</dbReference>
<evidence type="ECO:0000256" key="1">
    <source>
        <dbReference type="ARBA" id="ARBA00001933"/>
    </source>
</evidence>
<evidence type="ECO:0000256" key="5">
    <source>
        <dbReference type="ARBA" id="ARBA00022679"/>
    </source>
</evidence>
<keyword evidence="12" id="KW-1185">Reference proteome</keyword>
<evidence type="ECO:0000256" key="10">
    <source>
        <dbReference type="RuleBase" id="RU004517"/>
    </source>
</evidence>
<proteinExistence type="inferred from homology"/>
<dbReference type="OrthoDB" id="1732691at2759"/>
<dbReference type="PROSITE" id="PS00770">
    <property type="entry name" value="AA_TRANSFER_CLASS_4"/>
    <property type="match status" value="1"/>
</dbReference>
<dbReference type="GO" id="GO:0004084">
    <property type="term" value="F:branched-chain-amino-acid transaminase activity"/>
    <property type="evidence" value="ECO:0007669"/>
    <property type="project" value="UniProtKB-EC"/>
</dbReference>
<comment type="caution">
    <text evidence="11">The sequence shown here is derived from an EMBL/GenBank/DDBJ whole genome shotgun (WGS) entry which is preliminary data.</text>
</comment>
<dbReference type="GO" id="GO:0009099">
    <property type="term" value="P:L-valine biosynthetic process"/>
    <property type="evidence" value="ECO:0007669"/>
    <property type="project" value="TreeGrafter"/>
</dbReference>
<dbReference type="GO" id="GO:0005739">
    <property type="term" value="C:mitochondrion"/>
    <property type="evidence" value="ECO:0007669"/>
    <property type="project" value="TreeGrafter"/>
</dbReference>
<dbReference type="InterPro" id="IPR043132">
    <property type="entry name" value="BCAT-like_C"/>
</dbReference>
<organism evidence="11 12">
    <name type="scientific">Laodelphax striatellus</name>
    <name type="common">Small brown planthopper</name>
    <name type="synonym">Delphax striatella</name>
    <dbReference type="NCBI Taxonomy" id="195883"/>
    <lineage>
        <taxon>Eukaryota</taxon>
        <taxon>Metazoa</taxon>
        <taxon>Ecdysozoa</taxon>
        <taxon>Arthropoda</taxon>
        <taxon>Hexapoda</taxon>
        <taxon>Insecta</taxon>
        <taxon>Pterygota</taxon>
        <taxon>Neoptera</taxon>
        <taxon>Paraneoptera</taxon>
        <taxon>Hemiptera</taxon>
        <taxon>Auchenorrhyncha</taxon>
        <taxon>Fulgoroidea</taxon>
        <taxon>Delphacidae</taxon>
        <taxon>Criomorphinae</taxon>
        <taxon>Laodelphax</taxon>
    </lineage>
</organism>
<dbReference type="FunFam" id="3.20.10.10:FF:000004">
    <property type="entry name" value="Branched-chain-amino-acid aminotransferase"/>
    <property type="match status" value="1"/>
</dbReference>